<evidence type="ECO:0000313" key="3">
    <source>
        <dbReference type="Proteomes" id="UP001342631"/>
    </source>
</evidence>
<gene>
    <name evidence="2" type="ORF">ASNO1_53860</name>
</gene>
<dbReference type="EMBL" id="BTTX01000005">
    <property type="protein sequence ID" value="GMU09133.1"/>
    <property type="molecule type" value="Genomic_DNA"/>
</dbReference>
<sequence length="316" mass="33065">MPVLALDAGNALFKTLADGQDATAKPRAELLLEQLDAQGYAAMAVGQRDLVLGVDFLKKKTKGAKLKLVSANLVDAKGQPLFPASVVTTVGGLKVGVIGVSPASADPKAPAGSADGTALLPEGVRGLPVGPAVAAEVKRLRQKEQVGLVVLLAAVPYVEAVKLAQGAEGVDFVVQSHDGRGVGMAQRQGVSTLVQPGERGRQVAKLEVSVEGTAPFTDLSEANRARENQRMVEANIARVRERLKAEQNEDTRRSLQETLTSFESRRDALARTAAAQGPATGRTYLLTYLQLGADVASDAAVQKQVERVEPPGSAGH</sequence>
<evidence type="ECO:0000313" key="2">
    <source>
        <dbReference type="EMBL" id="GMU09133.1"/>
    </source>
</evidence>
<dbReference type="Gene3D" id="3.60.21.10">
    <property type="match status" value="1"/>
</dbReference>
<evidence type="ECO:0000256" key="1">
    <source>
        <dbReference type="SAM" id="Coils"/>
    </source>
</evidence>
<dbReference type="Proteomes" id="UP001342631">
    <property type="component" value="Unassembled WGS sequence"/>
</dbReference>
<dbReference type="InterPro" id="IPR029052">
    <property type="entry name" value="Metallo-depent_PP-like"/>
</dbReference>
<reference evidence="2 3" key="1">
    <citation type="journal article" date="2024" name="Arch. Microbiol.">
        <title>Corallococcus caeni sp. nov., a novel myxobacterium isolated from activated sludge.</title>
        <authorList>
            <person name="Tomita S."/>
            <person name="Nakai R."/>
            <person name="Kuroda K."/>
            <person name="Kurashita H."/>
            <person name="Hatamoto M."/>
            <person name="Yamaguchi T."/>
            <person name="Narihiro T."/>
        </authorList>
    </citation>
    <scope>NUCLEOTIDE SEQUENCE [LARGE SCALE GENOMIC DNA]</scope>
    <source>
        <strain evidence="2 3">NO1</strain>
    </source>
</reference>
<accession>A0ABQ6R0X9</accession>
<feature type="coiled-coil region" evidence="1">
    <location>
        <begin position="222"/>
        <end position="249"/>
    </location>
</feature>
<dbReference type="SUPFAM" id="SSF56300">
    <property type="entry name" value="Metallo-dependent phosphatases"/>
    <property type="match status" value="1"/>
</dbReference>
<comment type="caution">
    <text evidence="2">The sequence shown here is derived from an EMBL/GenBank/DDBJ whole genome shotgun (WGS) entry which is preliminary data.</text>
</comment>
<proteinExistence type="predicted"/>
<evidence type="ECO:0008006" key="4">
    <source>
        <dbReference type="Google" id="ProtNLM"/>
    </source>
</evidence>
<dbReference type="PANTHER" id="PTHR11575">
    <property type="entry name" value="5'-NUCLEOTIDASE-RELATED"/>
    <property type="match status" value="1"/>
</dbReference>
<protein>
    <recommendedName>
        <fullName evidence="4">5'-nucleotidase</fullName>
    </recommendedName>
</protein>
<organism evidence="2 3">
    <name type="scientific">Corallococcus caeni</name>
    <dbReference type="NCBI Taxonomy" id="3082388"/>
    <lineage>
        <taxon>Bacteria</taxon>
        <taxon>Pseudomonadati</taxon>
        <taxon>Myxococcota</taxon>
        <taxon>Myxococcia</taxon>
        <taxon>Myxococcales</taxon>
        <taxon>Cystobacterineae</taxon>
        <taxon>Myxococcaceae</taxon>
        <taxon>Corallococcus</taxon>
    </lineage>
</organism>
<keyword evidence="3" id="KW-1185">Reference proteome</keyword>
<dbReference type="InterPro" id="IPR006179">
    <property type="entry name" value="5_nucleotidase/apyrase"/>
</dbReference>
<dbReference type="RefSeq" id="WP_338280037.1">
    <property type="nucleotide sequence ID" value="NZ_BTTX01000005.1"/>
</dbReference>
<dbReference type="PANTHER" id="PTHR11575:SF24">
    <property type="entry name" value="5'-NUCLEOTIDASE"/>
    <property type="match status" value="1"/>
</dbReference>
<keyword evidence="1" id="KW-0175">Coiled coil</keyword>
<name>A0ABQ6R0X9_9BACT</name>